<protein>
    <submittedName>
        <fullName evidence="2">Uncharacterized protein</fullName>
    </submittedName>
</protein>
<evidence type="ECO:0000256" key="1">
    <source>
        <dbReference type="SAM" id="MobiDB-lite"/>
    </source>
</evidence>
<organism evidence="2">
    <name type="scientific">marine metagenome</name>
    <dbReference type="NCBI Taxonomy" id="408172"/>
    <lineage>
        <taxon>unclassified sequences</taxon>
        <taxon>metagenomes</taxon>
        <taxon>ecological metagenomes</taxon>
    </lineage>
</organism>
<proteinExistence type="predicted"/>
<name>A0A382SUG3_9ZZZZ</name>
<reference evidence="2" key="1">
    <citation type="submission" date="2018-05" db="EMBL/GenBank/DDBJ databases">
        <authorList>
            <person name="Lanie J.A."/>
            <person name="Ng W.-L."/>
            <person name="Kazmierczak K.M."/>
            <person name="Andrzejewski T.M."/>
            <person name="Davidsen T.M."/>
            <person name="Wayne K.J."/>
            <person name="Tettelin H."/>
            <person name="Glass J.I."/>
            <person name="Rusch D."/>
            <person name="Podicherti R."/>
            <person name="Tsui H.-C.T."/>
            <person name="Winkler M.E."/>
        </authorList>
    </citation>
    <scope>NUCLEOTIDE SEQUENCE</scope>
</reference>
<gene>
    <name evidence="2" type="ORF">METZ01_LOCUS366414</name>
</gene>
<sequence>EAQVAHQAQTHRQQALEREVHKLKSKYGDFDTAELFRHALTNRIPNLDAAFTHMKYGEVADTAEKLQKDQEITDAKRDATKVASGSGTQAGAVVSEGGSDGKPSSLREAFALAKKQHGT</sequence>
<dbReference type="EMBL" id="UINC01131699">
    <property type="protein sequence ID" value="SVD13560.1"/>
    <property type="molecule type" value="Genomic_DNA"/>
</dbReference>
<feature type="non-terminal residue" evidence="2">
    <location>
        <position position="1"/>
    </location>
</feature>
<accession>A0A382SUG3</accession>
<evidence type="ECO:0000313" key="2">
    <source>
        <dbReference type="EMBL" id="SVD13560.1"/>
    </source>
</evidence>
<dbReference type="AlphaFoldDB" id="A0A382SUG3"/>
<feature type="region of interest" description="Disordered" evidence="1">
    <location>
        <begin position="76"/>
        <end position="119"/>
    </location>
</feature>